<evidence type="ECO:0000256" key="2">
    <source>
        <dbReference type="ARBA" id="ARBA00022448"/>
    </source>
</evidence>
<keyword evidence="4" id="KW-0677">Repeat</keyword>
<evidence type="ECO:0000259" key="13">
    <source>
        <dbReference type="PROSITE" id="PS51371"/>
    </source>
</evidence>
<dbReference type="KEGG" id="sre:PTSG_06254"/>
<reference evidence="14" key="1">
    <citation type="submission" date="2009-08" db="EMBL/GenBank/DDBJ databases">
        <title>Annotation of Salpingoeca rosetta.</title>
        <authorList>
            <consortium name="The Broad Institute Genome Sequencing Platform"/>
            <person name="Russ C."/>
            <person name="Cuomo C."/>
            <person name="Burger G."/>
            <person name="Gray M.W."/>
            <person name="Holland P.W.H."/>
            <person name="King N."/>
            <person name="Lang F.B.F."/>
            <person name="Roger A.J."/>
            <person name="Ruiz-Trillo I."/>
            <person name="Young S.K."/>
            <person name="Zeng Q."/>
            <person name="Gargeya S."/>
            <person name="Alvarado L."/>
            <person name="Berlin A."/>
            <person name="Chapman S.B."/>
            <person name="Chen Z."/>
            <person name="Freedman E."/>
            <person name="Gellesch M."/>
            <person name="Goldberg J."/>
            <person name="Griggs A."/>
            <person name="Gujja S."/>
            <person name="Heilman E."/>
            <person name="Heiman D."/>
            <person name="Howarth C."/>
            <person name="Mehta T."/>
            <person name="Neiman D."/>
            <person name="Pearson M."/>
            <person name="Roberts A."/>
            <person name="Saif S."/>
            <person name="Shea T."/>
            <person name="Shenoy N."/>
            <person name="Sisk P."/>
            <person name="Stolte C."/>
            <person name="Sykes S."/>
            <person name="White J."/>
            <person name="Yandava C."/>
            <person name="Haas B."/>
            <person name="Nusbaum C."/>
            <person name="Birren B."/>
        </authorList>
    </citation>
    <scope>NUCLEOTIDE SEQUENCE [LARGE SCALE GENOMIC DNA]</scope>
    <source>
        <strain evidence="14">ATCC 50818</strain>
    </source>
</reference>
<feature type="domain" description="CBS" evidence="13">
    <location>
        <begin position="734"/>
        <end position="792"/>
    </location>
</feature>
<name>F2UCD7_SALR5</name>
<keyword evidence="8 11" id="KW-0472">Membrane</keyword>
<protein>
    <recommendedName>
        <fullName evidence="11">Chloride channel protein</fullName>
    </recommendedName>
</protein>
<dbReference type="GeneID" id="16073719"/>
<evidence type="ECO:0000256" key="3">
    <source>
        <dbReference type="ARBA" id="ARBA00022692"/>
    </source>
</evidence>
<keyword evidence="9 11" id="KW-0868">Chloride</keyword>
<accession>F2UCD7</accession>
<dbReference type="InterPro" id="IPR046342">
    <property type="entry name" value="CBS_dom_sf"/>
</dbReference>
<feature type="region of interest" description="Disordered" evidence="12">
    <location>
        <begin position="825"/>
        <end position="844"/>
    </location>
</feature>
<feature type="transmembrane region" description="Helical" evidence="11">
    <location>
        <begin position="172"/>
        <end position="194"/>
    </location>
</feature>
<dbReference type="Gene3D" id="3.10.580.10">
    <property type="entry name" value="CBS-domain"/>
    <property type="match status" value="1"/>
</dbReference>
<dbReference type="OMA" id="KCDHNGF"/>
<dbReference type="RefSeq" id="XP_004993144.1">
    <property type="nucleotide sequence ID" value="XM_004993087.1"/>
</dbReference>
<dbReference type="InterPro" id="IPR051280">
    <property type="entry name" value="Cl-channel/antiporter"/>
</dbReference>
<feature type="transmembrane region" description="Helical" evidence="11">
    <location>
        <begin position="363"/>
        <end position="381"/>
    </location>
</feature>
<dbReference type="Proteomes" id="UP000007799">
    <property type="component" value="Unassembled WGS sequence"/>
</dbReference>
<dbReference type="SMART" id="SM00116">
    <property type="entry name" value="CBS"/>
    <property type="match status" value="2"/>
</dbReference>
<dbReference type="PANTHER" id="PTHR11689:SF136">
    <property type="entry name" value="H(+)_CL(-) EXCHANGE TRANSPORTER 7"/>
    <property type="match status" value="1"/>
</dbReference>
<dbReference type="CDD" id="cd03685">
    <property type="entry name" value="ClC_6_like"/>
    <property type="match status" value="1"/>
</dbReference>
<dbReference type="OrthoDB" id="428525at2759"/>
<gene>
    <name evidence="14" type="ORF">PTSG_06254</name>
</gene>
<evidence type="ECO:0000256" key="1">
    <source>
        <dbReference type="ARBA" id="ARBA00004141"/>
    </source>
</evidence>
<dbReference type="FunCoup" id="F2UCD7">
    <property type="interactions" value="733"/>
</dbReference>
<proteinExistence type="inferred from homology"/>
<evidence type="ECO:0000256" key="10">
    <source>
        <dbReference type="PROSITE-ProRule" id="PRU00703"/>
    </source>
</evidence>
<dbReference type="InParanoid" id="F2UCD7"/>
<dbReference type="GO" id="GO:0005765">
    <property type="term" value="C:lysosomal membrane"/>
    <property type="evidence" value="ECO:0007669"/>
    <property type="project" value="TreeGrafter"/>
</dbReference>
<keyword evidence="7 10" id="KW-0129">CBS domain</keyword>
<dbReference type="GO" id="GO:0005254">
    <property type="term" value="F:chloride channel activity"/>
    <property type="evidence" value="ECO:0007669"/>
    <property type="project" value="UniProtKB-UniRule"/>
</dbReference>
<evidence type="ECO:0000313" key="15">
    <source>
        <dbReference type="Proteomes" id="UP000007799"/>
    </source>
</evidence>
<dbReference type="Pfam" id="PF00571">
    <property type="entry name" value="CBS"/>
    <property type="match status" value="1"/>
</dbReference>
<feature type="transmembrane region" description="Helical" evidence="11">
    <location>
        <begin position="312"/>
        <end position="334"/>
    </location>
</feature>
<comment type="subcellular location">
    <subcellularLocation>
        <location evidence="1 11">Membrane</location>
        <topology evidence="1 11">Multi-pass membrane protein</topology>
    </subcellularLocation>
</comment>
<dbReference type="SUPFAM" id="SSF54631">
    <property type="entry name" value="CBS-domain pair"/>
    <property type="match status" value="1"/>
</dbReference>
<dbReference type="PANTHER" id="PTHR11689">
    <property type="entry name" value="CHLORIDE CHANNEL PROTEIN CLC FAMILY MEMBER"/>
    <property type="match status" value="1"/>
</dbReference>
<dbReference type="SUPFAM" id="SSF81340">
    <property type="entry name" value="Clc chloride channel"/>
    <property type="match status" value="1"/>
</dbReference>
<feature type="transmembrane region" description="Helical" evidence="11">
    <location>
        <begin position="111"/>
        <end position="132"/>
    </location>
</feature>
<keyword evidence="15" id="KW-1185">Reference proteome</keyword>
<sequence>MEGGVGTRRRATGFRSRSVDPEVDGSGVFGASETSPLLMRDRAPSMWGRLRNRFRSITAAEQQHPAEYVAPHRRHFARQMVYESLDYEITESRVEMKERRKLTLKDHFRDVILRWVILFFIGIFTAFAAFAIDVGIKIISKYKFGFIRDSISRCTKHDCLSQSFGIWVGLDILLVGLAGVMVCFIAPIAAGSGIPEVKCYLNGIKMPEVVRLKTLVTKAIGVMFAVSGGMTIGKEGPMIHSGAVVAAGLSQGKSTSIRWLDTRFLKQFRNDVEKRDFVSGGAAAGVSAAFGAPIGGVLFSLEEGASFWNQFLTWRIFFCSMTATFVLNILLSTFENGNPGALSNPGLINFGKFEDMPYNLSELPLFIIMGVIGGLLGAAFNSINEKLTHFRMHHVFTPHAKLLEVLAVTVLTTVIFFTLIFFSDDCLPLGQSPESSSPLQFFCEEHQYSAMGALLFNTPEDSIKNLFHGPKDAYTSSTLAFFAIAYWALACITYGLSIPSGLFVPCLLTGASWGRLVGNIMASIFPGATWVIPGKYALIGAAAMLAGVVRMTISLTVIIIEATGNVTYGLPIMLAVIFAKLVGDYFNEGLYDIHIELKHIPLLPWAPPPVASHRLQAQDFMSRDIQCVRMLNRVGDIYRLLRTSKHNAFPVIAWHEDATVETNGLAIVQGMVLRQHLIALLKHRGYGHKIGNMVAKNELALDELTQDYPRWPKISSVDVPKEDYDMWMDLRPYMNPSPYLVQASCSLAKIFRLFRTMGLRHLVVVNKMNELVGLVTRKDLANITNDMKREDFLHSRLSVRHVKYIMPENITDDVDAVLIRDREDHPRVEDLGQNGPDDSIMPMN</sequence>
<dbReference type="AlphaFoldDB" id="F2UCD7"/>
<dbReference type="InterPro" id="IPR014743">
    <property type="entry name" value="Cl-channel_core"/>
</dbReference>
<evidence type="ECO:0000256" key="4">
    <source>
        <dbReference type="ARBA" id="ARBA00022737"/>
    </source>
</evidence>
<keyword evidence="3 11" id="KW-0812">Transmembrane</keyword>
<keyword evidence="5 11" id="KW-1133">Transmembrane helix</keyword>
<keyword evidence="6 11" id="KW-0406">Ion transport</keyword>
<dbReference type="PROSITE" id="PS51371">
    <property type="entry name" value="CBS"/>
    <property type="match status" value="1"/>
</dbReference>
<evidence type="ECO:0000256" key="11">
    <source>
        <dbReference type="RuleBase" id="RU361221"/>
    </source>
</evidence>
<evidence type="ECO:0000256" key="12">
    <source>
        <dbReference type="SAM" id="MobiDB-lite"/>
    </source>
</evidence>
<feature type="transmembrane region" description="Helical" evidence="11">
    <location>
        <begin position="538"/>
        <end position="560"/>
    </location>
</feature>
<dbReference type="STRING" id="946362.F2UCD7"/>
<feature type="transmembrane region" description="Helical" evidence="11">
    <location>
        <begin position="479"/>
        <end position="504"/>
    </location>
</feature>
<comment type="similarity">
    <text evidence="11">Belongs to the chloride channel (TC 2.A.49) family.</text>
</comment>
<evidence type="ECO:0000256" key="8">
    <source>
        <dbReference type="ARBA" id="ARBA00023136"/>
    </source>
</evidence>
<organism evidence="15">
    <name type="scientific">Salpingoeca rosetta (strain ATCC 50818 / BSB-021)</name>
    <dbReference type="NCBI Taxonomy" id="946362"/>
    <lineage>
        <taxon>Eukaryota</taxon>
        <taxon>Choanoflagellata</taxon>
        <taxon>Craspedida</taxon>
        <taxon>Salpingoecidae</taxon>
        <taxon>Salpingoeca</taxon>
    </lineage>
</organism>
<dbReference type="CDD" id="cd04591">
    <property type="entry name" value="CBS_pair_voltage-gated_CLC_euk_bac"/>
    <property type="match status" value="1"/>
</dbReference>
<dbReference type="InterPro" id="IPR001807">
    <property type="entry name" value="ClC"/>
</dbReference>
<dbReference type="PRINTS" id="PR00762">
    <property type="entry name" value="CLCHANNEL"/>
</dbReference>
<dbReference type="eggNOG" id="KOG0474">
    <property type="taxonomic scope" value="Eukaryota"/>
</dbReference>
<dbReference type="Gene3D" id="1.10.3080.10">
    <property type="entry name" value="Clc chloride channel"/>
    <property type="match status" value="1"/>
</dbReference>
<evidence type="ECO:0000313" key="14">
    <source>
        <dbReference type="EMBL" id="EGD74244.1"/>
    </source>
</evidence>
<evidence type="ECO:0000256" key="9">
    <source>
        <dbReference type="ARBA" id="ARBA00023214"/>
    </source>
</evidence>
<evidence type="ECO:0000256" key="5">
    <source>
        <dbReference type="ARBA" id="ARBA00022989"/>
    </source>
</evidence>
<evidence type="ECO:0000256" key="6">
    <source>
        <dbReference type="ARBA" id="ARBA00023065"/>
    </source>
</evidence>
<evidence type="ECO:0000256" key="7">
    <source>
        <dbReference type="ARBA" id="ARBA00023122"/>
    </source>
</evidence>
<feature type="transmembrane region" description="Helical" evidence="11">
    <location>
        <begin position="215"/>
        <end position="233"/>
    </location>
</feature>
<feature type="transmembrane region" description="Helical" evidence="11">
    <location>
        <begin position="516"/>
        <end position="532"/>
    </location>
</feature>
<dbReference type="Pfam" id="PF00654">
    <property type="entry name" value="Voltage_CLC"/>
    <property type="match status" value="1"/>
</dbReference>
<feature type="transmembrane region" description="Helical" evidence="11">
    <location>
        <begin position="567"/>
        <end position="586"/>
    </location>
</feature>
<keyword evidence="2 11" id="KW-0813">Transport</keyword>
<feature type="transmembrane region" description="Helical" evidence="11">
    <location>
        <begin position="277"/>
        <end position="300"/>
    </location>
</feature>
<dbReference type="InterPro" id="IPR000644">
    <property type="entry name" value="CBS_dom"/>
</dbReference>
<dbReference type="EMBL" id="GL832968">
    <property type="protein sequence ID" value="EGD74244.1"/>
    <property type="molecule type" value="Genomic_DNA"/>
</dbReference>
<feature type="transmembrane region" description="Helical" evidence="11">
    <location>
        <begin position="402"/>
        <end position="422"/>
    </location>
</feature>